<comment type="cofactor">
    <cofactor evidence="1 6 7">
        <name>pyridoxal 5'-phosphate</name>
        <dbReference type="ChEBI" id="CHEBI:597326"/>
    </cofactor>
</comment>
<dbReference type="InterPro" id="IPR015424">
    <property type="entry name" value="PyrdxlP-dep_Trfase"/>
</dbReference>
<evidence type="ECO:0000256" key="4">
    <source>
        <dbReference type="ARBA" id="ARBA00022898"/>
    </source>
</evidence>
<keyword evidence="4 6" id="KW-0663">Pyridoxal phosphate</keyword>
<keyword evidence="5 7" id="KW-0456">Lyase</keyword>
<feature type="modified residue" description="N6-(pyridoxal phosphate)lysine" evidence="6">
    <location>
        <position position="332"/>
    </location>
</feature>
<dbReference type="Pfam" id="PF00282">
    <property type="entry name" value="Pyridoxal_deC"/>
    <property type="match status" value="1"/>
</dbReference>
<dbReference type="EMBL" id="JAKWBI020000018">
    <property type="protein sequence ID" value="KAJ2906136.1"/>
    <property type="molecule type" value="Genomic_DNA"/>
</dbReference>
<evidence type="ECO:0000256" key="6">
    <source>
        <dbReference type="PIRSR" id="PIRSR602129-50"/>
    </source>
</evidence>
<dbReference type="GO" id="GO:0019752">
    <property type="term" value="P:carboxylic acid metabolic process"/>
    <property type="evidence" value="ECO:0007669"/>
    <property type="project" value="InterPro"/>
</dbReference>
<name>A0AAD5RX08_9PEZI</name>
<reference evidence="9" key="1">
    <citation type="submission" date="2022-07" db="EMBL/GenBank/DDBJ databases">
        <title>Draft genome sequence of Zalerion maritima ATCC 34329, a (micro)plastics degrading marine fungus.</title>
        <authorList>
            <person name="Paco A."/>
            <person name="Goncalves M.F.M."/>
            <person name="Rocha-Santos T.A.P."/>
            <person name="Alves A."/>
        </authorList>
    </citation>
    <scope>NUCLEOTIDE SEQUENCE</scope>
    <source>
        <strain evidence="9">ATCC 34329</strain>
    </source>
</reference>
<feature type="region of interest" description="Disordered" evidence="8">
    <location>
        <begin position="1"/>
        <end position="20"/>
    </location>
</feature>
<evidence type="ECO:0000256" key="1">
    <source>
        <dbReference type="ARBA" id="ARBA00001933"/>
    </source>
</evidence>
<accession>A0AAD5RX08</accession>
<dbReference type="SUPFAM" id="SSF53383">
    <property type="entry name" value="PLP-dependent transferases"/>
    <property type="match status" value="1"/>
</dbReference>
<evidence type="ECO:0000256" key="7">
    <source>
        <dbReference type="RuleBase" id="RU000382"/>
    </source>
</evidence>
<dbReference type="GO" id="GO:0016831">
    <property type="term" value="F:carboxy-lyase activity"/>
    <property type="evidence" value="ECO:0007669"/>
    <property type="project" value="UniProtKB-KW"/>
</dbReference>
<dbReference type="AlphaFoldDB" id="A0AAD5RX08"/>
<keyword evidence="3" id="KW-0210">Decarboxylase</keyword>
<evidence type="ECO:0000256" key="2">
    <source>
        <dbReference type="ARBA" id="ARBA00009533"/>
    </source>
</evidence>
<proteinExistence type="inferred from homology"/>
<protein>
    <submittedName>
        <fullName evidence="9">Glutamate decarboxylase</fullName>
    </submittedName>
</protein>
<organism evidence="9 10">
    <name type="scientific">Zalerion maritima</name>
    <dbReference type="NCBI Taxonomy" id="339359"/>
    <lineage>
        <taxon>Eukaryota</taxon>
        <taxon>Fungi</taxon>
        <taxon>Dikarya</taxon>
        <taxon>Ascomycota</taxon>
        <taxon>Pezizomycotina</taxon>
        <taxon>Sordariomycetes</taxon>
        <taxon>Lulworthiomycetidae</taxon>
        <taxon>Lulworthiales</taxon>
        <taxon>Lulworthiaceae</taxon>
        <taxon>Zalerion</taxon>
    </lineage>
</organism>
<evidence type="ECO:0000256" key="5">
    <source>
        <dbReference type="ARBA" id="ARBA00023239"/>
    </source>
</evidence>
<dbReference type="PANTHER" id="PTHR45677:SF8">
    <property type="entry name" value="CYSTEINE SULFINIC ACID DECARBOXYLASE"/>
    <property type="match status" value="1"/>
</dbReference>
<sequence length="521" mass="56763">MATNGYAPRTNGTHEPADFPDRAAEVQDLITAVRDLIVPYVKSADEAAATKITGQSVSTAKGLPQNGLVELHRPEDLIQKMRFSLPLKEGRGREGLLDTIQDVLKYSVNTWDQGFLDKLYASTNAVGVISEMILATLNTNLHVYQVSPALTVIEKHTTKIMADLWGFTGPRAGGVSTQGGSASNLTSIVVARNTLFPETKTKGNGDNDFILLTSAHGHYSIEKAAQMCGMGSDAVWDVAIDDTGRMIPEDLRKQIKKAKEDGKTPFYVNATAGTTVMGSYDPFVEIREVCTEFGLWMHIDASWGGPALFSAKQKHKLKGCELANSLAVNPHKMMNVPVTCSFLLGPDINTFHKANTLPAGYLFHGAGDEDREIWDLADLTLQCGRRGDSLKLALSWIYYGAAGFERQVDNAFEMAGYLAGVLTERRDFVLVSTNPPPCLQVCFYHAPGGVVSEEKDDNTTRTRAIADGLIRRGFMVDYAPGPKGSMFRVVVNCQTRKGTVDGLVKALEEVAGEVQDRCLPH</sequence>
<comment type="caution">
    <text evidence="9">The sequence shown here is derived from an EMBL/GenBank/DDBJ whole genome shotgun (WGS) entry which is preliminary data.</text>
</comment>
<evidence type="ECO:0000313" key="10">
    <source>
        <dbReference type="Proteomes" id="UP001201980"/>
    </source>
</evidence>
<evidence type="ECO:0000313" key="9">
    <source>
        <dbReference type="EMBL" id="KAJ2906136.1"/>
    </source>
</evidence>
<comment type="similarity">
    <text evidence="2 7">Belongs to the group II decarboxylase family.</text>
</comment>
<keyword evidence="10" id="KW-1185">Reference proteome</keyword>
<dbReference type="Gene3D" id="3.40.640.10">
    <property type="entry name" value="Type I PLP-dependent aspartate aminotransferase-like (Major domain)"/>
    <property type="match status" value="1"/>
</dbReference>
<dbReference type="GO" id="GO:0030170">
    <property type="term" value="F:pyridoxal phosphate binding"/>
    <property type="evidence" value="ECO:0007669"/>
    <property type="project" value="InterPro"/>
</dbReference>
<evidence type="ECO:0000256" key="3">
    <source>
        <dbReference type="ARBA" id="ARBA00022793"/>
    </source>
</evidence>
<dbReference type="Gene3D" id="3.90.1150.170">
    <property type="match status" value="1"/>
</dbReference>
<evidence type="ECO:0000256" key="8">
    <source>
        <dbReference type="SAM" id="MobiDB-lite"/>
    </source>
</evidence>
<dbReference type="InterPro" id="IPR002129">
    <property type="entry name" value="PyrdxlP-dep_de-COase"/>
</dbReference>
<dbReference type="Proteomes" id="UP001201980">
    <property type="component" value="Unassembled WGS sequence"/>
</dbReference>
<gene>
    <name evidence="9" type="ORF">MKZ38_002851</name>
</gene>
<dbReference type="GO" id="GO:0005737">
    <property type="term" value="C:cytoplasm"/>
    <property type="evidence" value="ECO:0007669"/>
    <property type="project" value="TreeGrafter"/>
</dbReference>
<dbReference type="PANTHER" id="PTHR45677">
    <property type="entry name" value="GLUTAMATE DECARBOXYLASE-RELATED"/>
    <property type="match status" value="1"/>
</dbReference>
<dbReference type="InterPro" id="IPR015421">
    <property type="entry name" value="PyrdxlP-dep_Trfase_major"/>
</dbReference>